<dbReference type="Proteomes" id="UP000001745">
    <property type="component" value="Unassembled WGS sequence"/>
</dbReference>
<dbReference type="PANTHER" id="PTHR28094:SF1">
    <property type="entry name" value="MEIOTICALLY UP-REGULATED GENE 113 PROTEIN"/>
    <property type="match status" value="1"/>
</dbReference>
<dbReference type="AlphaFoldDB" id="B8MKN5"/>
<feature type="compositionally biased region" description="Acidic residues" evidence="1">
    <location>
        <begin position="50"/>
        <end position="59"/>
    </location>
</feature>
<sequence>MSTTLSTCTYIINRGKKDKERVCGDTCDGPLCSKHSKMGTPRKTAKRFDDGDEEEDTFESEISSPLASRTTRQSTPVATPPPRSRRTSTPAEESPSRPSTERSANSGRKLRNSTSVEDSPKTSRRNTPIRSSISAATDTPPRTNTPRRGTPRLNKGSSTSTATLESASAYKPISTPPRSTGNSSDNIEVPTTRLNGLTVRDEVNNDLDSGKNTESDTLLPLADGPKMPKRTNTADSAVSHGPRDPTERKLMEYIPESVSWSVAGKIMQVLRKPPRNGDEKGFVYMLRVTPYPPEPSSEREEGNKMMIIKVGNSKDVQARLRGLRGAKCKFFRYERLELYPNGIGDIELKYKAEDLVHAQLSNWRYRSAKRCPCNSEHKEFFEVTPEKELKAVYDCINHWAQVVNEHHNTLWPGEVERLKLLAEKKRRES</sequence>
<dbReference type="InParanoid" id="B8MKN5"/>
<dbReference type="PANTHER" id="PTHR28094">
    <property type="entry name" value="MEIOTICALLY UP-REGULATED GENE 113 PROTEIN"/>
    <property type="match status" value="1"/>
</dbReference>
<protein>
    <recommendedName>
        <fullName evidence="2">Bacteriophage T5 Orf172 DNA-binding domain-containing protein</fullName>
    </recommendedName>
</protein>
<dbReference type="HOGENOM" id="CLU_639652_0_0_1"/>
<dbReference type="EMBL" id="EQ962657">
    <property type="protein sequence ID" value="EED15390.1"/>
    <property type="molecule type" value="Genomic_DNA"/>
</dbReference>
<proteinExistence type="predicted"/>
<reference evidence="4" key="1">
    <citation type="journal article" date="2015" name="Genome Announc.">
        <title>Genome sequence of the AIDS-associated pathogen Penicillium marneffei (ATCC18224) and its near taxonomic relative Talaromyces stipitatus (ATCC10500).</title>
        <authorList>
            <person name="Nierman W.C."/>
            <person name="Fedorova-Abrams N.D."/>
            <person name="Andrianopoulos A."/>
        </authorList>
    </citation>
    <scope>NUCLEOTIDE SEQUENCE [LARGE SCALE GENOMIC DNA]</scope>
    <source>
        <strain evidence="4">ATCC 10500 / CBS 375.48 / QM 6759 / NRRL 1006</strain>
    </source>
</reference>
<name>B8MKN5_TALSN</name>
<feature type="compositionally biased region" description="Polar residues" evidence="1">
    <location>
        <begin position="176"/>
        <end position="186"/>
    </location>
</feature>
<organism evidence="3 4">
    <name type="scientific">Talaromyces stipitatus (strain ATCC 10500 / CBS 375.48 / QM 6759 / NRRL 1006)</name>
    <name type="common">Penicillium stipitatum</name>
    <dbReference type="NCBI Taxonomy" id="441959"/>
    <lineage>
        <taxon>Eukaryota</taxon>
        <taxon>Fungi</taxon>
        <taxon>Dikarya</taxon>
        <taxon>Ascomycota</taxon>
        <taxon>Pezizomycotina</taxon>
        <taxon>Eurotiomycetes</taxon>
        <taxon>Eurotiomycetidae</taxon>
        <taxon>Eurotiales</taxon>
        <taxon>Trichocomaceae</taxon>
        <taxon>Talaromyces</taxon>
        <taxon>Talaromyces sect. Talaromyces</taxon>
    </lineage>
</organism>
<dbReference type="Pfam" id="PF10544">
    <property type="entry name" value="T5orf172"/>
    <property type="match status" value="1"/>
</dbReference>
<feature type="compositionally biased region" description="Basic and acidic residues" evidence="1">
    <location>
        <begin position="199"/>
        <end position="214"/>
    </location>
</feature>
<dbReference type="STRING" id="441959.B8MKN5"/>
<dbReference type="InterPro" id="IPR053006">
    <property type="entry name" value="Meiosis_regulatory"/>
</dbReference>
<dbReference type="GeneID" id="8107014"/>
<dbReference type="RefSeq" id="XP_002485343.1">
    <property type="nucleotide sequence ID" value="XM_002485298.1"/>
</dbReference>
<gene>
    <name evidence="3" type="ORF">TSTA_048320</name>
</gene>
<evidence type="ECO:0000259" key="2">
    <source>
        <dbReference type="Pfam" id="PF10544"/>
    </source>
</evidence>
<keyword evidence="4" id="KW-1185">Reference proteome</keyword>
<feature type="region of interest" description="Disordered" evidence="1">
    <location>
        <begin position="28"/>
        <end position="246"/>
    </location>
</feature>
<feature type="compositionally biased region" description="Low complexity" evidence="1">
    <location>
        <begin position="139"/>
        <end position="169"/>
    </location>
</feature>
<accession>B8MKN5</accession>
<feature type="domain" description="Bacteriophage T5 Orf172 DNA-binding" evidence="2">
    <location>
        <begin position="281"/>
        <end position="399"/>
    </location>
</feature>
<evidence type="ECO:0000256" key="1">
    <source>
        <dbReference type="SAM" id="MobiDB-lite"/>
    </source>
</evidence>
<evidence type="ECO:0000313" key="4">
    <source>
        <dbReference type="Proteomes" id="UP000001745"/>
    </source>
</evidence>
<dbReference type="VEuPathDB" id="FungiDB:TSTA_048320"/>
<feature type="compositionally biased region" description="Polar residues" evidence="1">
    <location>
        <begin position="125"/>
        <end position="137"/>
    </location>
</feature>
<dbReference type="OrthoDB" id="3511049at2759"/>
<evidence type="ECO:0000313" key="3">
    <source>
        <dbReference type="EMBL" id="EED15390.1"/>
    </source>
</evidence>
<dbReference type="InterPro" id="IPR018306">
    <property type="entry name" value="Phage_T5_Orf172_DNA-bd"/>
</dbReference>
<feature type="compositionally biased region" description="Low complexity" evidence="1">
    <location>
        <begin position="87"/>
        <end position="104"/>
    </location>
</feature>
<dbReference type="PhylomeDB" id="B8MKN5"/>